<organism evidence="2 3">
    <name type="scientific">Georhizobium profundi</name>
    <dbReference type="NCBI Taxonomy" id="2341112"/>
    <lineage>
        <taxon>Bacteria</taxon>
        <taxon>Pseudomonadati</taxon>
        <taxon>Pseudomonadota</taxon>
        <taxon>Alphaproteobacteria</taxon>
        <taxon>Hyphomicrobiales</taxon>
        <taxon>Rhizobiaceae</taxon>
        <taxon>Georhizobium</taxon>
    </lineage>
</organism>
<evidence type="ECO:0000313" key="2">
    <source>
        <dbReference type="EMBL" id="AZN73934.1"/>
    </source>
</evidence>
<accession>A0A3S9BAS4</accession>
<sequence>MIAKSDGPLIIALWHGQQSLVQFTRPENEKVASLVSRSVDAEINARVILLAGNEVVRGSGGREREAASRKGGAQALIALRNALRRGRHVVMIADISKGAPRQAGEGVVRLAKVSGRPIVPLALATSRYHVVEKAWDKMTINLPFGRRCLRIGAPIHVGPDAGPDELEAARQKVTAELNRVTAAAYEAAEAGR</sequence>
<feature type="domain" description="DUF374" evidence="1">
    <location>
        <begin position="26"/>
        <end position="99"/>
    </location>
</feature>
<dbReference type="AlphaFoldDB" id="A0A3S9BAS4"/>
<evidence type="ECO:0000259" key="1">
    <source>
        <dbReference type="Pfam" id="PF04028"/>
    </source>
</evidence>
<dbReference type="Proteomes" id="UP000268192">
    <property type="component" value="Chromosome"/>
</dbReference>
<name>A0A3S9BAS4_9HYPH</name>
<dbReference type="EMBL" id="CP032509">
    <property type="protein sequence ID" value="AZN73934.1"/>
    <property type="molecule type" value="Genomic_DNA"/>
</dbReference>
<dbReference type="KEGG" id="abaw:D5400_18900"/>
<reference evidence="2 3" key="1">
    <citation type="submission" date="2018-09" db="EMBL/GenBank/DDBJ databases">
        <title>Marinorhizobium profundi gen. nov., sp. nov., isolated from a deep-sea sediment sample from the New Britain Trench and proposal of Marinorhizobiaceae fam. nov. in the order Rhizobiales of the class Alphaproteobacteria.</title>
        <authorList>
            <person name="Cao J."/>
        </authorList>
    </citation>
    <scope>NUCLEOTIDE SEQUENCE [LARGE SCALE GENOMIC DNA]</scope>
    <source>
        <strain evidence="2 3">WS11</strain>
    </source>
</reference>
<keyword evidence="3" id="KW-1185">Reference proteome</keyword>
<protein>
    <submittedName>
        <fullName evidence="2">DUF374 domain-containing protein</fullName>
    </submittedName>
</protein>
<dbReference type="InterPro" id="IPR007172">
    <property type="entry name" value="DUF374"/>
</dbReference>
<evidence type="ECO:0000313" key="3">
    <source>
        <dbReference type="Proteomes" id="UP000268192"/>
    </source>
</evidence>
<dbReference type="Pfam" id="PF04028">
    <property type="entry name" value="DUF374"/>
    <property type="match status" value="1"/>
</dbReference>
<proteinExistence type="predicted"/>
<gene>
    <name evidence="2" type="ORF">D5400_18900</name>
</gene>
<dbReference type="CDD" id="cd07983">
    <property type="entry name" value="LPLAT_DUF374-like"/>
    <property type="match status" value="1"/>
</dbReference>
<dbReference type="OrthoDB" id="9810508at2"/>